<dbReference type="Gene3D" id="3.40.50.2300">
    <property type="match status" value="1"/>
</dbReference>
<accession>A0A6I6G7B0</accession>
<evidence type="ECO:0000313" key="4">
    <source>
        <dbReference type="Proteomes" id="UP000426027"/>
    </source>
</evidence>
<dbReference type="GO" id="GO:0000160">
    <property type="term" value="P:phosphorelay signal transduction system"/>
    <property type="evidence" value="ECO:0007669"/>
    <property type="project" value="InterPro"/>
</dbReference>
<dbReference type="RefSeq" id="WP_157478929.1">
    <property type="nucleotide sequence ID" value="NZ_CP046566.1"/>
</dbReference>
<dbReference type="AlphaFoldDB" id="A0A6I6G7B0"/>
<name>A0A6I6G7B0_9BACT</name>
<organism evidence="3 4">
    <name type="scientific">Phnomibacter ginsenosidimutans</name>
    <dbReference type="NCBI Taxonomy" id="2676868"/>
    <lineage>
        <taxon>Bacteria</taxon>
        <taxon>Pseudomonadati</taxon>
        <taxon>Bacteroidota</taxon>
        <taxon>Chitinophagia</taxon>
        <taxon>Chitinophagales</taxon>
        <taxon>Chitinophagaceae</taxon>
        <taxon>Phnomibacter</taxon>
    </lineage>
</organism>
<proteinExistence type="predicted"/>
<reference evidence="3 4" key="1">
    <citation type="submission" date="2019-11" db="EMBL/GenBank/DDBJ databases">
        <authorList>
            <person name="Im W.T."/>
        </authorList>
    </citation>
    <scope>NUCLEOTIDE SEQUENCE [LARGE SCALE GENOMIC DNA]</scope>
    <source>
        <strain evidence="3 4">SB-02</strain>
    </source>
</reference>
<sequence length="302" mass="34406">MRNSVLVIDDVKEQAEGLSKALTGAISNCTFEPVFEEETIINAIENRFYNLAIVDLRMDGFSFDGIHVIKKIFEVNPFAKVLIVSAFKGEYFTKLKDLLLSGKVLDVLDKESYDIWIPKLKSVIELYFQKLDQDSSEINNALLQFYSETKNEKDTYLKGEKFEHFLSLVFQSIGFKQVLKRVIDGSKNEVDLIIRNDVADTFLGKFGKYILIECKNKPNEGVSKNDFIVFKSKIENSNGFAELGILATSGYIAKTTYIEAVRGSKDRNKIIFLSNIEIERLIRAENKLSEFKAIIDSQVKDN</sequence>
<dbReference type="InterPro" id="IPR007560">
    <property type="entry name" value="Restrct_endonuc_IV_Mrr"/>
</dbReference>
<dbReference type="GO" id="GO:0004519">
    <property type="term" value="F:endonuclease activity"/>
    <property type="evidence" value="ECO:0007669"/>
    <property type="project" value="InterPro"/>
</dbReference>
<gene>
    <name evidence="3" type="ORF">GLV81_11125</name>
</gene>
<dbReference type="EMBL" id="CP046566">
    <property type="protein sequence ID" value="QGW28576.1"/>
    <property type="molecule type" value="Genomic_DNA"/>
</dbReference>
<dbReference type="Pfam" id="PF04471">
    <property type="entry name" value="Mrr_cat"/>
    <property type="match status" value="1"/>
</dbReference>
<dbReference type="Proteomes" id="UP000426027">
    <property type="component" value="Chromosome"/>
</dbReference>
<dbReference type="SUPFAM" id="SSF52172">
    <property type="entry name" value="CheY-like"/>
    <property type="match status" value="1"/>
</dbReference>
<protein>
    <submittedName>
        <fullName evidence="3">Response regulator</fullName>
    </submittedName>
</protein>
<evidence type="ECO:0000259" key="1">
    <source>
        <dbReference type="Pfam" id="PF00072"/>
    </source>
</evidence>
<keyword evidence="4" id="KW-1185">Reference proteome</keyword>
<dbReference type="KEGG" id="fls:GLV81_11125"/>
<dbReference type="GO" id="GO:0009307">
    <property type="term" value="P:DNA restriction-modification system"/>
    <property type="evidence" value="ECO:0007669"/>
    <property type="project" value="InterPro"/>
</dbReference>
<feature type="domain" description="Response regulatory" evidence="1">
    <location>
        <begin position="5"/>
        <end position="89"/>
    </location>
</feature>
<dbReference type="InterPro" id="IPR011006">
    <property type="entry name" value="CheY-like_superfamily"/>
</dbReference>
<dbReference type="InterPro" id="IPR001789">
    <property type="entry name" value="Sig_transdc_resp-reg_receiver"/>
</dbReference>
<evidence type="ECO:0000259" key="2">
    <source>
        <dbReference type="Pfam" id="PF04471"/>
    </source>
</evidence>
<dbReference type="Pfam" id="PF00072">
    <property type="entry name" value="Response_reg"/>
    <property type="match status" value="1"/>
</dbReference>
<evidence type="ECO:0000313" key="3">
    <source>
        <dbReference type="EMBL" id="QGW28576.1"/>
    </source>
</evidence>
<feature type="domain" description="Restriction endonuclease type IV Mrr" evidence="2">
    <location>
        <begin position="157"/>
        <end position="279"/>
    </location>
</feature>
<dbReference type="GO" id="GO:0003677">
    <property type="term" value="F:DNA binding"/>
    <property type="evidence" value="ECO:0007669"/>
    <property type="project" value="InterPro"/>
</dbReference>